<reference evidence="1 2" key="1">
    <citation type="submission" date="2014-12" db="EMBL/GenBank/DDBJ databases">
        <title>Draft genome sequence of Terrisporobacter sp. 08-306576, isolated from the blood culture of a bacteremia patient.</title>
        <authorList>
            <person name="Lund L.C."/>
            <person name="Sydenham T.V."/>
            <person name="Hogh S.V."/>
            <person name="Skov M.N."/>
            <person name="Kemp M."/>
            <person name="Justesen U.S."/>
        </authorList>
    </citation>
    <scope>NUCLEOTIDE SEQUENCE [LARGE SCALE GENOMIC DNA]</scope>
    <source>
        <strain evidence="1 2">08-306576</strain>
    </source>
</reference>
<name>A0A0B3VTB9_9FIRM</name>
<comment type="caution">
    <text evidence="1">The sequence shown here is derived from an EMBL/GenBank/DDBJ whole genome shotgun (WGS) entry which is preliminary data.</text>
</comment>
<keyword evidence="2" id="KW-1185">Reference proteome</keyword>
<proteinExistence type="predicted"/>
<dbReference type="Proteomes" id="UP000031189">
    <property type="component" value="Unassembled WGS sequence"/>
</dbReference>
<sequence length="107" mass="12119">ETTRSAQCSYSLPGTSLPKACETQFLCRPDLAEVRLLLWVCYFALELKGTTCRLLSKGRVGPHSILLPALWEAKKQLALHSALTAYWEHVFQRPVKRSFCAGLIWLK</sequence>
<evidence type="ECO:0000313" key="1">
    <source>
        <dbReference type="EMBL" id="KHS55854.1"/>
    </source>
</evidence>
<accession>A0A0B3VTB9</accession>
<organism evidence="1 2">
    <name type="scientific">Terrisporobacter othiniensis</name>
    <dbReference type="NCBI Taxonomy" id="1577792"/>
    <lineage>
        <taxon>Bacteria</taxon>
        <taxon>Bacillati</taxon>
        <taxon>Bacillota</taxon>
        <taxon>Clostridia</taxon>
        <taxon>Peptostreptococcales</taxon>
        <taxon>Peptostreptococcaceae</taxon>
        <taxon>Terrisporobacter</taxon>
    </lineage>
</organism>
<feature type="non-terminal residue" evidence="1">
    <location>
        <position position="1"/>
    </location>
</feature>
<dbReference type="EMBL" id="JWHR01000140">
    <property type="protein sequence ID" value="KHS55854.1"/>
    <property type="molecule type" value="Genomic_DNA"/>
</dbReference>
<dbReference type="AlphaFoldDB" id="A0A0B3VTB9"/>
<protein>
    <submittedName>
        <fullName evidence="1">Uncharacterized protein</fullName>
    </submittedName>
</protein>
<evidence type="ECO:0000313" key="2">
    <source>
        <dbReference type="Proteomes" id="UP000031189"/>
    </source>
</evidence>
<gene>
    <name evidence="1" type="ORF">QX51_17030</name>
</gene>